<gene>
    <name evidence="13" type="primary">LOC114027276</name>
</gene>
<dbReference type="InterPro" id="IPR009003">
    <property type="entry name" value="Peptidase_S1_PA"/>
</dbReference>
<dbReference type="CDD" id="cd00190">
    <property type="entry name" value="Tryp_SPc"/>
    <property type="match status" value="1"/>
</dbReference>
<dbReference type="PRINTS" id="PR00722">
    <property type="entry name" value="CHYMOTRYPSIN"/>
</dbReference>
<dbReference type="GO" id="GO:0007586">
    <property type="term" value="P:digestion"/>
    <property type="evidence" value="ECO:0007669"/>
    <property type="project" value="UniProtKB-KW"/>
</dbReference>
<proteinExistence type="predicted"/>
<comment type="catalytic activity">
    <reaction evidence="8">
        <text>Preferential cleavage: Arg-|-Xaa, Lys-|-Xaa.</text>
        <dbReference type="EC" id="3.4.21.4"/>
    </reaction>
</comment>
<keyword evidence="11" id="KW-0812">Transmembrane</keyword>
<keyword evidence="7" id="KW-1015">Disulfide bond</keyword>
<dbReference type="InterPro" id="IPR050127">
    <property type="entry name" value="Serine_Proteases_S1"/>
</dbReference>
<feature type="transmembrane region" description="Helical" evidence="11">
    <location>
        <begin position="6"/>
        <end position="27"/>
    </location>
</feature>
<reference evidence="13" key="3">
    <citation type="submission" date="2025-09" db="UniProtKB">
        <authorList>
            <consortium name="Ensembl"/>
        </authorList>
    </citation>
    <scope>IDENTIFICATION</scope>
</reference>
<dbReference type="GO" id="GO:0004252">
    <property type="term" value="F:serine-type endopeptidase activity"/>
    <property type="evidence" value="ECO:0007669"/>
    <property type="project" value="UniProtKB-EC"/>
</dbReference>
<dbReference type="PANTHER" id="PTHR24264">
    <property type="entry name" value="TRYPSIN-RELATED"/>
    <property type="match status" value="1"/>
</dbReference>
<reference evidence="14" key="1">
    <citation type="submission" date="2018-12" db="EMBL/GenBank/DDBJ databases">
        <authorList>
            <person name="Yazar S."/>
        </authorList>
    </citation>
    <scope>NUCLEOTIDE SEQUENCE [LARGE SCALE GENOMIC DNA]</scope>
</reference>
<dbReference type="FunFam" id="2.40.10.10:FF:000005">
    <property type="entry name" value="Serine protease 37"/>
    <property type="match status" value="1"/>
</dbReference>
<evidence type="ECO:0000256" key="2">
    <source>
        <dbReference type="ARBA" id="ARBA00022525"/>
    </source>
</evidence>
<keyword evidence="11" id="KW-1133">Transmembrane helix</keyword>
<dbReference type="GO" id="GO:0006508">
    <property type="term" value="P:proteolysis"/>
    <property type="evidence" value="ECO:0007669"/>
    <property type="project" value="UniProtKB-KW"/>
</dbReference>
<dbReference type="InterPro" id="IPR033116">
    <property type="entry name" value="TRYPSIN_SER"/>
</dbReference>
<sequence>MNKWSSIYYMSFLYLYMILGLLFDFAFSFDDDDKIIGGYTCEANSLPYQVSLNFFGQHICGGSLISDQWVVSAAHCNIFLLQVRLGEHNIEVSEGHEQFIYASKTIRHPNYNSKNADNDIMLIKLKTPAVINSYVAPILLPKSCPTAGIECLVSGWGNTAIDGADYPDLLQCLNVPILSDAQCKSSYPGLITENMVCAGFLEGGKDSCQGDSGGPVVCNGELQGIVSWGDGCAQKDKPGVYTKVCKYLDWIKETIASNS</sequence>
<keyword evidence="11" id="KW-0472">Membrane</keyword>
<evidence type="ECO:0000256" key="4">
    <source>
        <dbReference type="ARBA" id="ARBA00022757"/>
    </source>
</evidence>
<dbReference type="Ensembl" id="ENSVURT00010033616.1">
    <property type="protein sequence ID" value="ENSVURP00010029511.1"/>
    <property type="gene ID" value="ENSVURG00010022536.1"/>
</dbReference>
<dbReference type="InterPro" id="IPR001314">
    <property type="entry name" value="Peptidase_S1A"/>
</dbReference>
<evidence type="ECO:0000313" key="14">
    <source>
        <dbReference type="Proteomes" id="UP000314987"/>
    </source>
</evidence>
<dbReference type="GO" id="GO:0005615">
    <property type="term" value="C:extracellular space"/>
    <property type="evidence" value="ECO:0007669"/>
    <property type="project" value="TreeGrafter"/>
</dbReference>
<evidence type="ECO:0000256" key="6">
    <source>
        <dbReference type="ARBA" id="ARBA00022825"/>
    </source>
</evidence>
<keyword evidence="2" id="KW-0964">Secreted</keyword>
<evidence type="ECO:0000256" key="7">
    <source>
        <dbReference type="ARBA" id="ARBA00023157"/>
    </source>
</evidence>
<reference evidence="13" key="2">
    <citation type="submission" date="2025-08" db="UniProtKB">
        <authorList>
            <consortium name="Ensembl"/>
        </authorList>
    </citation>
    <scope>IDENTIFICATION</scope>
</reference>
<dbReference type="Gene3D" id="2.40.10.10">
    <property type="entry name" value="Trypsin-like serine proteases"/>
    <property type="match status" value="2"/>
</dbReference>
<organism evidence="13 14">
    <name type="scientific">Vombatus ursinus</name>
    <name type="common">Common wombat</name>
    <dbReference type="NCBI Taxonomy" id="29139"/>
    <lineage>
        <taxon>Eukaryota</taxon>
        <taxon>Metazoa</taxon>
        <taxon>Chordata</taxon>
        <taxon>Craniata</taxon>
        <taxon>Vertebrata</taxon>
        <taxon>Euteleostomi</taxon>
        <taxon>Mammalia</taxon>
        <taxon>Metatheria</taxon>
        <taxon>Diprotodontia</taxon>
        <taxon>Vombatidae</taxon>
        <taxon>Vombatus</taxon>
    </lineage>
</organism>
<dbReference type="STRING" id="29139.ENSVURP00010029511"/>
<evidence type="ECO:0000256" key="5">
    <source>
        <dbReference type="ARBA" id="ARBA00022801"/>
    </source>
</evidence>
<evidence type="ECO:0000256" key="10">
    <source>
        <dbReference type="RuleBase" id="RU363034"/>
    </source>
</evidence>
<keyword evidence="3 10" id="KW-0645">Protease</keyword>
<evidence type="ECO:0000256" key="1">
    <source>
        <dbReference type="ARBA" id="ARBA00004613"/>
    </source>
</evidence>
<dbReference type="PROSITE" id="PS00134">
    <property type="entry name" value="TRYPSIN_HIS"/>
    <property type="match status" value="1"/>
</dbReference>
<evidence type="ECO:0000313" key="13">
    <source>
        <dbReference type="Ensembl" id="ENSVURP00010029511.1"/>
    </source>
</evidence>
<dbReference type="GeneTree" id="ENSGT01050000244883"/>
<dbReference type="PROSITE" id="PS00135">
    <property type="entry name" value="TRYPSIN_SER"/>
    <property type="match status" value="1"/>
</dbReference>
<dbReference type="SUPFAM" id="SSF50494">
    <property type="entry name" value="Trypsin-like serine proteases"/>
    <property type="match status" value="1"/>
</dbReference>
<evidence type="ECO:0000256" key="11">
    <source>
        <dbReference type="SAM" id="Phobius"/>
    </source>
</evidence>
<dbReference type="SMART" id="SM00020">
    <property type="entry name" value="Tryp_SPc"/>
    <property type="match status" value="1"/>
</dbReference>
<dbReference type="InterPro" id="IPR043504">
    <property type="entry name" value="Peptidase_S1_PA_chymotrypsin"/>
</dbReference>
<keyword evidence="14" id="KW-1185">Reference proteome</keyword>
<comment type="subcellular location">
    <subcellularLocation>
        <location evidence="1">Secreted</location>
    </subcellularLocation>
</comment>
<dbReference type="Proteomes" id="UP000314987">
    <property type="component" value="Unassembled WGS sequence"/>
</dbReference>
<evidence type="ECO:0000259" key="12">
    <source>
        <dbReference type="PROSITE" id="PS50240"/>
    </source>
</evidence>
<evidence type="ECO:0000256" key="9">
    <source>
        <dbReference type="ARBA" id="ARBA00038868"/>
    </source>
</evidence>
<dbReference type="InterPro" id="IPR018114">
    <property type="entry name" value="TRYPSIN_HIS"/>
</dbReference>
<keyword evidence="6 10" id="KW-0720">Serine protease</keyword>
<dbReference type="PANTHER" id="PTHR24264:SF15">
    <property type="entry name" value="RIKEN CDNA 2210010C04 GENE"/>
    <property type="match status" value="1"/>
</dbReference>
<feature type="domain" description="Peptidase S1" evidence="12">
    <location>
        <begin position="35"/>
        <end position="256"/>
    </location>
</feature>
<name>A0A4X2M628_VOMUR</name>
<keyword evidence="5 10" id="KW-0378">Hydrolase</keyword>
<accession>A0A4X2M628</accession>
<dbReference type="Pfam" id="PF00089">
    <property type="entry name" value="Trypsin"/>
    <property type="match status" value="1"/>
</dbReference>
<dbReference type="AlphaFoldDB" id="A0A4X2M628"/>
<keyword evidence="4" id="KW-0222">Digestion</keyword>
<dbReference type="InterPro" id="IPR001254">
    <property type="entry name" value="Trypsin_dom"/>
</dbReference>
<dbReference type="EC" id="3.4.21.4" evidence="9"/>
<dbReference type="PROSITE" id="PS50240">
    <property type="entry name" value="TRYPSIN_DOM"/>
    <property type="match status" value="1"/>
</dbReference>
<evidence type="ECO:0000256" key="3">
    <source>
        <dbReference type="ARBA" id="ARBA00022670"/>
    </source>
</evidence>
<protein>
    <recommendedName>
        <fullName evidence="9">trypsin</fullName>
        <ecNumber evidence="9">3.4.21.4</ecNumber>
    </recommendedName>
</protein>
<evidence type="ECO:0000256" key="8">
    <source>
        <dbReference type="ARBA" id="ARBA00036320"/>
    </source>
</evidence>
<dbReference type="OMA" id="PCTECLI"/>